<dbReference type="AlphaFoldDB" id="A0AAV7S1B0"/>
<dbReference type="Proteomes" id="UP001066276">
    <property type="component" value="Chromosome 5"/>
</dbReference>
<evidence type="ECO:0000313" key="3">
    <source>
        <dbReference type="Proteomes" id="UP001066276"/>
    </source>
</evidence>
<dbReference type="EMBL" id="JANPWB010000009">
    <property type="protein sequence ID" value="KAJ1157706.1"/>
    <property type="molecule type" value="Genomic_DNA"/>
</dbReference>
<proteinExistence type="predicted"/>
<evidence type="ECO:0000313" key="2">
    <source>
        <dbReference type="EMBL" id="KAJ1157706.1"/>
    </source>
</evidence>
<accession>A0AAV7S1B0</accession>
<gene>
    <name evidence="2" type="ORF">NDU88_010406</name>
</gene>
<feature type="region of interest" description="Disordered" evidence="1">
    <location>
        <begin position="1"/>
        <end position="52"/>
    </location>
</feature>
<keyword evidence="3" id="KW-1185">Reference proteome</keyword>
<comment type="caution">
    <text evidence="2">The sequence shown here is derived from an EMBL/GenBank/DDBJ whole genome shotgun (WGS) entry which is preliminary data.</text>
</comment>
<organism evidence="2 3">
    <name type="scientific">Pleurodeles waltl</name>
    <name type="common">Iberian ribbed newt</name>
    <dbReference type="NCBI Taxonomy" id="8319"/>
    <lineage>
        <taxon>Eukaryota</taxon>
        <taxon>Metazoa</taxon>
        <taxon>Chordata</taxon>
        <taxon>Craniata</taxon>
        <taxon>Vertebrata</taxon>
        <taxon>Euteleostomi</taxon>
        <taxon>Amphibia</taxon>
        <taxon>Batrachia</taxon>
        <taxon>Caudata</taxon>
        <taxon>Salamandroidea</taxon>
        <taxon>Salamandridae</taxon>
        <taxon>Pleurodelinae</taxon>
        <taxon>Pleurodeles</taxon>
    </lineage>
</organism>
<name>A0AAV7S1B0_PLEWA</name>
<reference evidence="2" key="1">
    <citation type="journal article" date="2022" name="bioRxiv">
        <title>Sequencing and chromosome-scale assembly of the giantPleurodeles waltlgenome.</title>
        <authorList>
            <person name="Brown T."/>
            <person name="Elewa A."/>
            <person name="Iarovenko S."/>
            <person name="Subramanian E."/>
            <person name="Araus A.J."/>
            <person name="Petzold A."/>
            <person name="Susuki M."/>
            <person name="Suzuki K.-i.T."/>
            <person name="Hayashi T."/>
            <person name="Toyoda A."/>
            <person name="Oliveira C."/>
            <person name="Osipova E."/>
            <person name="Leigh N.D."/>
            <person name="Simon A."/>
            <person name="Yun M.H."/>
        </authorList>
    </citation>
    <scope>NUCLEOTIDE SEQUENCE</scope>
    <source>
        <strain evidence="2">20211129_DDA</strain>
        <tissue evidence="2">Liver</tissue>
    </source>
</reference>
<protein>
    <submittedName>
        <fullName evidence="2">Uncharacterized protein</fullName>
    </submittedName>
</protein>
<sequence length="111" mass="11895">MPNRSQGFLVPASVGRAGGQRPDFWAATRPRGSKISAPRLPGGRHSTPARRITRPAVVCAGILDVPAPFRLGPRRQSAPRARVSALPAALLGRCLRRARPQATRSPIPRGH</sequence>
<evidence type="ECO:0000256" key="1">
    <source>
        <dbReference type="SAM" id="MobiDB-lite"/>
    </source>
</evidence>